<gene>
    <name evidence="1" type="ORF">ACFQS3_00415</name>
</gene>
<evidence type="ECO:0000313" key="2">
    <source>
        <dbReference type="Proteomes" id="UP001596470"/>
    </source>
</evidence>
<name>A0ABW2D088_9ACTN</name>
<dbReference type="EMBL" id="JBHSYS010000001">
    <property type="protein sequence ID" value="MFC6955646.1"/>
    <property type="molecule type" value="Genomic_DNA"/>
</dbReference>
<keyword evidence="2" id="KW-1185">Reference proteome</keyword>
<reference evidence="2" key="1">
    <citation type="journal article" date="2019" name="Int. J. Syst. Evol. Microbiol.">
        <title>The Global Catalogue of Microorganisms (GCM) 10K type strain sequencing project: providing services to taxonomists for standard genome sequencing and annotation.</title>
        <authorList>
            <consortium name="The Broad Institute Genomics Platform"/>
            <consortium name="The Broad Institute Genome Sequencing Center for Infectious Disease"/>
            <person name="Wu L."/>
            <person name="Ma J."/>
        </authorList>
    </citation>
    <scope>NUCLEOTIDE SEQUENCE [LARGE SCALE GENOMIC DNA]</scope>
    <source>
        <strain evidence="2">KACC 12634</strain>
    </source>
</reference>
<dbReference type="Proteomes" id="UP001596470">
    <property type="component" value="Unassembled WGS sequence"/>
</dbReference>
<proteinExistence type="predicted"/>
<sequence length="115" mass="11236">MTAVAAEDFAAGVDAIADAVLAVPGVTGLHHGTAVLLPGRRVPGLRLGDTDCEVHATVAWGADIPAAAAAIRAAVAPLAAGRTVAVFIEDLTVEDATSEATAAADATAPVANKGD</sequence>
<organism evidence="1 2">
    <name type="scientific">Glycomyces mayteni</name>
    <dbReference type="NCBI Taxonomy" id="543887"/>
    <lineage>
        <taxon>Bacteria</taxon>
        <taxon>Bacillati</taxon>
        <taxon>Actinomycetota</taxon>
        <taxon>Actinomycetes</taxon>
        <taxon>Glycomycetales</taxon>
        <taxon>Glycomycetaceae</taxon>
        <taxon>Glycomyces</taxon>
    </lineage>
</organism>
<dbReference type="RefSeq" id="WP_382352262.1">
    <property type="nucleotide sequence ID" value="NZ_JBHMBP010000004.1"/>
</dbReference>
<evidence type="ECO:0008006" key="3">
    <source>
        <dbReference type="Google" id="ProtNLM"/>
    </source>
</evidence>
<evidence type="ECO:0000313" key="1">
    <source>
        <dbReference type="EMBL" id="MFC6955646.1"/>
    </source>
</evidence>
<protein>
    <recommendedName>
        <fullName evidence="3">Asp23/Gls24 family envelope stress response protein</fullName>
    </recommendedName>
</protein>
<comment type="caution">
    <text evidence="1">The sequence shown here is derived from an EMBL/GenBank/DDBJ whole genome shotgun (WGS) entry which is preliminary data.</text>
</comment>
<accession>A0ABW2D088</accession>